<dbReference type="InterPro" id="IPR007367">
    <property type="entry name" value="DUF433"/>
</dbReference>
<organism evidence="1 2">
    <name type="scientific">Massilia terrae</name>
    <dbReference type="NCBI Taxonomy" id="1811224"/>
    <lineage>
        <taxon>Bacteria</taxon>
        <taxon>Pseudomonadati</taxon>
        <taxon>Pseudomonadota</taxon>
        <taxon>Betaproteobacteria</taxon>
        <taxon>Burkholderiales</taxon>
        <taxon>Oxalobacteraceae</taxon>
        <taxon>Telluria group</taxon>
        <taxon>Massilia</taxon>
    </lineage>
</organism>
<gene>
    <name evidence="1" type="ORF">NX778_22485</name>
</gene>
<evidence type="ECO:0000313" key="2">
    <source>
        <dbReference type="Proteomes" id="UP001204621"/>
    </source>
</evidence>
<evidence type="ECO:0000313" key="1">
    <source>
        <dbReference type="EMBL" id="MCS0660843.1"/>
    </source>
</evidence>
<dbReference type="RefSeq" id="WP_258814041.1">
    <property type="nucleotide sequence ID" value="NZ_JANUGU010000010.1"/>
</dbReference>
<name>A0ABT2D3L8_9BURK</name>
<dbReference type="InterPro" id="IPR009057">
    <property type="entry name" value="Homeodomain-like_sf"/>
</dbReference>
<proteinExistence type="predicted"/>
<dbReference type="Gene3D" id="1.10.10.10">
    <property type="entry name" value="Winged helix-like DNA-binding domain superfamily/Winged helix DNA-binding domain"/>
    <property type="match status" value="1"/>
</dbReference>
<dbReference type="InterPro" id="IPR036388">
    <property type="entry name" value="WH-like_DNA-bd_sf"/>
</dbReference>
<keyword evidence="2" id="KW-1185">Reference proteome</keyword>
<comment type="caution">
    <text evidence="1">The sequence shown here is derived from an EMBL/GenBank/DDBJ whole genome shotgun (WGS) entry which is preliminary data.</text>
</comment>
<accession>A0ABT2D3L8</accession>
<dbReference type="Pfam" id="PF04255">
    <property type="entry name" value="DUF433"/>
    <property type="match status" value="1"/>
</dbReference>
<sequence>MSSYISRNPDILGGTACFVGTRVPIKTLFDYLESVSSLDEFLEDFPTVTSDAAVGVIIEARDSLLKDETAP</sequence>
<protein>
    <submittedName>
        <fullName evidence="1">DUF433 domain-containing protein</fullName>
    </submittedName>
</protein>
<dbReference type="SUPFAM" id="SSF46689">
    <property type="entry name" value="Homeodomain-like"/>
    <property type="match status" value="1"/>
</dbReference>
<dbReference type="Proteomes" id="UP001204621">
    <property type="component" value="Unassembled WGS sequence"/>
</dbReference>
<dbReference type="EMBL" id="JANUGU010000010">
    <property type="protein sequence ID" value="MCS0660843.1"/>
    <property type="molecule type" value="Genomic_DNA"/>
</dbReference>
<reference evidence="1 2" key="1">
    <citation type="submission" date="2022-08" db="EMBL/GenBank/DDBJ databases">
        <title>Reclassification of Massilia species as members of the genera Telluria, Duganella, Pseudoduganella, Mokoshia gen. nov. and Zemynaea gen. nov. using orthogonal and non-orthogonal genome-based approaches.</title>
        <authorList>
            <person name="Bowman J.P."/>
        </authorList>
    </citation>
    <scope>NUCLEOTIDE SEQUENCE [LARGE SCALE GENOMIC DNA]</scope>
    <source>
        <strain evidence="1 2">JCM 31606</strain>
    </source>
</reference>